<keyword evidence="3" id="KW-0378">Hydrolase</keyword>
<reference evidence="9" key="4">
    <citation type="submission" date="2025-09" db="UniProtKB">
        <authorList>
            <consortium name="Ensembl"/>
        </authorList>
    </citation>
    <scope>IDENTIFICATION</scope>
</reference>
<name>A0A3B1IIL2_ASTMX</name>
<organism evidence="9 10">
    <name type="scientific">Astyanax mexicanus</name>
    <name type="common">Blind cave fish</name>
    <name type="synonym">Astyanax fasciatus mexicanus</name>
    <dbReference type="NCBI Taxonomy" id="7994"/>
    <lineage>
        <taxon>Eukaryota</taxon>
        <taxon>Metazoa</taxon>
        <taxon>Chordata</taxon>
        <taxon>Craniata</taxon>
        <taxon>Vertebrata</taxon>
        <taxon>Euteleostomi</taxon>
        <taxon>Actinopterygii</taxon>
        <taxon>Neopterygii</taxon>
        <taxon>Teleostei</taxon>
        <taxon>Ostariophysi</taxon>
        <taxon>Characiformes</taxon>
        <taxon>Characoidei</taxon>
        <taxon>Acestrorhamphidae</taxon>
        <taxon>Acestrorhamphinae</taxon>
        <taxon>Astyanax</taxon>
    </lineage>
</organism>
<dbReference type="GO" id="GO:0034389">
    <property type="term" value="P:lipid droplet organization"/>
    <property type="evidence" value="ECO:0007669"/>
    <property type="project" value="InterPro"/>
</dbReference>
<dbReference type="PANTHER" id="PTHR23129:SF1">
    <property type="entry name" value="ACYL-COENZYME A DIPHOSPHATASE FITM2"/>
    <property type="match status" value="1"/>
</dbReference>
<evidence type="ECO:0000256" key="7">
    <source>
        <dbReference type="ARBA" id="ARBA00023136"/>
    </source>
</evidence>
<dbReference type="GeneTree" id="ENSGT00530000063693"/>
<evidence type="ECO:0000256" key="5">
    <source>
        <dbReference type="ARBA" id="ARBA00022989"/>
    </source>
</evidence>
<dbReference type="InParanoid" id="A0A3B1IIL2"/>
<dbReference type="Bgee" id="ENSAMXG00000031336">
    <property type="expression patterns" value="Expressed in heart and 14 other cell types or tissues"/>
</dbReference>
<keyword evidence="7 8" id="KW-0472">Membrane</keyword>
<comment type="subcellular location">
    <subcellularLocation>
        <location evidence="1">Endoplasmic reticulum membrane</location>
        <topology evidence="1">Multi-pass membrane protein</topology>
    </subcellularLocation>
</comment>
<dbReference type="FunCoup" id="A0A3B1IIL2">
    <property type="interactions" value="798"/>
</dbReference>
<reference evidence="10" key="2">
    <citation type="journal article" date="2014" name="Nat. Commun.">
        <title>The cavefish genome reveals candidate genes for eye loss.</title>
        <authorList>
            <person name="McGaugh S.E."/>
            <person name="Gross J.B."/>
            <person name="Aken B."/>
            <person name="Blin M."/>
            <person name="Borowsky R."/>
            <person name="Chalopin D."/>
            <person name="Hinaux H."/>
            <person name="Jeffery W.R."/>
            <person name="Keene A."/>
            <person name="Ma L."/>
            <person name="Minx P."/>
            <person name="Murphy D."/>
            <person name="O'Quin K.E."/>
            <person name="Retaux S."/>
            <person name="Rohner N."/>
            <person name="Searle S.M."/>
            <person name="Stahl B.A."/>
            <person name="Tabin C."/>
            <person name="Volff J.N."/>
            <person name="Yoshizawa M."/>
            <person name="Warren W.C."/>
        </authorList>
    </citation>
    <scope>NUCLEOTIDE SEQUENCE [LARGE SCALE GENOMIC DNA]</scope>
    <source>
        <strain evidence="10">female</strain>
    </source>
</reference>
<feature type="transmembrane region" description="Helical" evidence="8">
    <location>
        <begin position="93"/>
        <end position="116"/>
    </location>
</feature>
<dbReference type="STRING" id="7994.ENSAMXP00000029541"/>
<dbReference type="Ensembl" id="ENSAMXT00000046968.1">
    <property type="protein sequence ID" value="ENSAMXP00000029541.1"/>
    <property type="gene ID" value="ENSAMXG00000031336.1"/>
</dbReference>
<evidence type="ECO:0000256" key="2">
    <source>
        <dbReference type="ARBA" id="ARBA00022692"/>
    </source>
</evidence>
<dbReference type="AlphaFoldDB" id="A0A3B1IIL2"/>
<dbReference type="GO" id="GO:0005789">
    <property type="term" value="C:endoplasmic reticulum membrane"/>
    <property type="evidence" value="ECO:0007669"/>
    <property type="project" value="UniProtKB-SubCell"/>
</dbReference>
<evidence type="ECO:0000256" key="3">
    <source>
        <dbReference type="ARBA" id="ARBA00022801"/>
    </source>
</evidence>
<evidence type="ECO:0000256" key="1">
    <source>
        <dbReference type="ARBA" id="ARBA00004477"/>
    </source>
</evidence>
<dbReference type="PANTHER" id="PTHR23129">
    <property type="entry name" value="ACYL-COENZYME A DIPHOSPHATASE FITM2"/>
    <property type="match status" value="1"/>
</dbReference>
<evidence type="ECO:0000256" key="6">
    <source>
        <dbReference type="ARBA" id="ARBA00023098"/>
    </source>
</evidence>
<feature type="transmembrane region" description="Helical" evidence="8">
    <location>
        <begin position="61"/>
        <end position="81"/>
    </location>
</feature>
<keyword evidence="5 8" id="KW-1133">Transmembrane helix</keyword>
<dbReference type="InterPro" id="IPR019388">
    <property type="entry name" value="FIT"/>
</dbReference>
<evidence type="ECO:0000313" key="9">
    <source>
        <dbReference type="Ensembl" id="ENSAMXP00000029541.1"/>
    </source>
</evidence>
<evidence type="ECO:0000256" key="4">
    <source>
        <dbReference type="ARBA" id="ARBA00022824"/>
    </source>
</evidence>
<dbReference type="GO" id="GO:0008654">
    <property type="term" value="P:phospholipid biosynthetic process"/>
    <property type="evidence" value="ECO:0007669"/>
    <property type="project" value="TreeGrafter"/>
</dbReference>
<keyword evidence="2 8" id="KW-0812">Transmembrane</keyword>
<feature type="transmembrane region" description="Helical" evidence="8">
    <location>
        <begin position="22"/>
        <end position="41"/>
    </location>
</feature>
<dbReference type="GO" id="GO:0010945">
    <property type="term" value="F:coenzyme A diphosphatase activity"/>
    <property type="evidence" value="ECO:0007669"/>
    <property type="project" value="InterPro"/>
</dbReference>
<dbReference type="Proteomes" id="UP000018467">
    <property type="component" value="Unassembled WGS sequence"/>
</dbReference>
<protein>
    <submittedName>
        <fullName evidence="9">Fat storage inducing transmembrane protein 2</fullName>
    </submittedName>
</protein>
<sequence>MAACLGSVVQLLVSFWKPNIRIIRLFLPFFFFGVSLTGSILKELDVVPQTYFSSSRNLLNLYFVKISWGWNLVLLLPFLFLSNSYNRTHIYVLKRLTALVVATAIWYICTETFFYIEDITGTCYGESESVQVVREEFSTKAECRRAGLMWDGFDISGHSFILAYSTFLIVEEMVPMLHLVQHNQKRTAVLDALYVALNAIVVIWVWMFACTSVYFHETIHKILGTGCAVLGWYLTYKVWYLNPFSPGLPPHHSDHKQHE</sequence>
<dbReference type="Pfam" id="PF10261">
    <property type="entry name" value="FIT"/>
    <property type="match status" value="2"/>
</dbReference>
<feature type="transmembrane region" description="Helical" evidence="8">
    <location>
        <begin position="192"/>
        <end position="216"/>
    </location>
</feature>
<reference evidence="9" key="3">
    <citation type="submission" date="2025-08" db="UniProtKB">
        <authorList>
            <consortium name="Ensembl"/>
        </authorList>
    </citation>
    <scope>IDENTIFICATION</scope>
</reference>
<dbReference type="InterPro" id="IPR046401">
    <property type="entry name" value="FITM1/2"/>
</dbReference>
<feature type="transmembrane region" description="Helical" evidence="8">
    <location>
        <begin position="159"/>
        <end position="180"/>
    </location>
</feature>
<evidence type="ECO:0000313" key="10">
    <source>
        <dbReference type="Proteomes" id="UP000018467"/>
    </source>
</evidence>
<keyword evidence="10" id="KW-1185">Reference proteome</keyword>
<dbReference type="GO" id="GO:0019915">
    <property type="term" value="P:lipid storage"/>
    <property type="evidence" value="ECO:0007669"/>
    <property type="project" value="InterPro"/>
</dbReference>
<reference evidence="10" key="1">
    <citation type="submission" date="2013-03" db="EMBL/GenBank/DDBJ databases">
        <authorList>
            <person name="Jeffery W."/>
            <person name="Warren W."/>
            <person name="Wilson R.K."/>
        </authorList>
    </citation>
    <scope>NUCLEOTIDE SEQUENCE</scope>
    <source>
        <strain evidence="10">female</strain>
    </source>
</reference>
<accession>A0A3B1IIL2</accession>
<proteinExistence type="inferred from homology"/>
<evidence type="ECO:0000256" key="8">
    <source>
        <dbReference type="SAM" id="Phobius"/>
    </source>
</evidence>
<keyword evidence="4" id="KW-0256">Endoplasmic reticulum</keyword>
<keyword evidence="6" id="KW-0443">Lipid metabolism</keyword>
<dbReference type="HAMAP" id="MF_03230">
    <property type="entry name" value="FITM2"/>
    <property type="match status" value="1"/>
</dbReference>